<dbReference type="RefSeq" id="WP_167695261.1">
    <property type="nucleotide sequence ID" value="NZ_CP118181.1"/>
</dbReference>
<evidence type="ECO:0000313" key="2">
    <source>
        <dbReference type="EMBL" id="NIZ69161.1"/>
    </source>
</evidence>
<accession>A0A968GEK4</accession>
<sequence length="70" mass="7905">MYDEKPVIQSFIENYEIKSTEVSEESRSKGDGHTIWAIVLGTVGIGFWGFAGYHGVKAARYHGKTLEKRK</sequence>
<evidence type="ECO:0000313" key="3">
    <source>
        <dbReference type="Proteomes" id="UP000778951"/>
    </source>
</evidence>
<organism evidence="2 3">
    <name type="scientific">Entomospira culicis</name>
    <dbReference type="NCBI Taxonomy" id="2719989"/>
    <lineage>
        <taxon>Bacteria</taxon>
        <taxon>Pseudomonadati</taxon>
        <taxon>Spirochaetota</taxon>
        <taxon>Spirochaetia</taxon>
        <taxon>Spirochaetales</taxon>
        <taxon>Spirochaetaceae</taxon>
        <taxon>Entomospira</taxon>
    </lineage>
</organism>
<comment type="caution">
    <text evidence="2">The sequence shown here is derived from an EMBL/GenBank/DDBJ whole genome shotgun (WGS) entry which is preliminary data.</text>
</comment>
<proteinExistence type="predicted"/>
<dbReference type="AlphaFoldDB" id="A0A968GEK4"/>
<evidence type="ECO:0000256" key="1">
    <source>
        <dbReference type="SAM" id="Phobius"/>
    </source>
</evidence>
<protein>
    <submittedName>
        <fullName evidence="2">Uncharacterized protein</fullName>
    </submittedName>
</protein>
<keyword evidence="3" id="KW-1185">Reference proteome</keyword>
<reference evidence="2" key="1">
    <citation type="submission" date="2020-03" db="EMBL/GenBank/DDBJ databases">
        <title>Spirochaetal bacteria isolated from arthropods constitute a novel genus Entomospira genus novum within the order Spirochaetales.</title>
        <authorList>
            <person name="Grana-Miraglia L."/>
            <person name="Sikutova S."/>
            <person name="Fingerle V."/>
            <person name="Sing A."/>
            <person name="Castillo-Ramirez S."/>
            <person name="Margos G."/>
            <person name="Rudolf I."/>
        </authorList>
    </citation>
    <scope>NUCLEOTIDE SEQUENCE</scope>
    <source>
        <strain evidence="2">BR149</strain>
    </source>
</reference>
<feature type="transmembrane region" description="Helical" evidence="1">
    <location>
        <begin position="35"/>
        <end position="56"/>
    </location>
</feature>
<dbReference type="EMBL" id="JAATLM010000001">
    <property type="protein sequence ID" value="NIZ69161.1"/>
    <property type="molecule type" value="Genomic_DNA"/>
</dbReference>
<gene>
    <name evidence="2" type="ORF">HCT48_02905</name>
</gene>
<keyword evidence="1" id="KW-0812">Transmembrane</keyword>
<keyword evidence="1" id="KW-1133">Transmembrane helix</keyword>
<dbReference type="Proteomes" id="UP000778951">
    <property type="component" value="Unassembled WGS sequence"/>
</dbReference>
<keyword evidence="1" id="KW-0472">Membrane</keyword>
<name>A0A968GEK4_9SPIO</name>